<keyword evidence="3" id="KW-1185">Reference proteome</keyword>
<dbReference type="AlphaFoldDB" id="A0A553N7X9"/>
<dbReference type="InterPro" id="IPR041577">
    <property type="entry name" value="RT_RNaseH_2"/>
</dbReference>
<dbReference type="Proteomes" id="UP000318571">
    <property type="component" value="Chromosome 8"/>
</dbReference>
<feature type="non-terminal residue" evidence="2">
    <location>
        <position position="225"/>
    </location>
</feature>
<comment type="caution">
    <text evidence="2">The sequence shown here is derived from an EMBL/GenBank/DDBJ whole genome shotgun (WGS) entry which is preliminary data.</text>
</comment>
<proteinExistence type="predicted"/>
<feature type="domain" description="Reverse transcriptase/retrotransposon-derived protein RNase H-like" evidence="1">
    <location>
        <begin position="113"/>
        <end position="180"/>
    </location>
</feature>
<evidence type="ECO:0000313" key="3">
    <source>
        <dbReference type="Proteomes" id="UP000318571"/>
    </source>
</evidence>
<organism evidence="2 3">
    <name type="scientific">Tigriopus californicus</name>
    <name type="common">Marine copepod</name>
    <dbReference type="NCBI Taxonomy" id="6832"/>
    <lineage>
        <taxon>Eukaryota</taxon>
        <taxon>Metazoa</taxon>
        <taxon>Ecdysozoa</taxon>
        <taxon>Arthropoda</taxon>
        <taxon>Crustacea</taxon>
        <taxon>Multicrustacea</taxon>
        <taxon>Hexanauplia</taxon>
        <taxon>Copepoda</taxon>
        <taxon>Harpacticoida</taxon>
        <taxon>Harpacticidae</taxon>
        <taxon>Tigriopus</taxon>
    </lineage>
</organism>
<reference evidence="2 3" key="1">
    <citation type="journal article" date="2018" name="Nat. Ecol. Evol.">
        <title>Genomic signatures of mitonuclear coevolution across populations of Tigriopus californicus.</title>
        <authorList>
            <person name="Barreto F.S."/>
            <person name="Watson E.T."/>
            <person name="Lima T.G."/>
            <person name="Willett C.S."/>
            <person name="Edmands S."/>
            <person name="Li W."/>
            <person name="Burton R.S."/>
        </authorList>
    </citation>
    <scope>NUCLEOTIDE SEQUENCE [LARGE SCALE GENOMIC DNA]</scope>
    <source>
        <strain evidence="2 3">San Diego</strain>
    </source>
</reference>
<dbReference type="EMBL" id="VCGU01000459">
    <property type="protein sequence ID" value="TRY61541.1"/>
    <property type="molecule type" value="Genomic_DNA"/>
</dbReference>
<evidence type="ECO:0000259" key="1">
    <source>
        <dbReference type="Pfam" id="PF17919"/>
    </source>
</evidence>
<dbReference type="SUPFAM" id="SSF56672">
    <property type="entry name" value="DNA/RNA polymerases"/>
    <property type="match status" value="1"/>
</dbReference>
<dbReference type="GO" id="GO:0071897">
    <property type="term" value="P:DNA biosynthetic process"/>
    <property type="evidence" value="ECO:0007669"/>
    <property type="project" value="UniProtKB-ARBA"/>
</dbReference>
<feature type="non-terminal residue" evidence="2">
    <location>
        <position position="1"/>
    </location>
</feature>
<dbReference type="STRING" id="6832.A0A553N7X9"/>
<sequence length="225" mass="26319">LSVEEILDKIQEFFRAQYNVILDKVKFHKTIQHDNQRFEDFYISECLEDQIKVKIIVGLRDEDTRIKLMAIPEDDYTLQRVVDICRAEETASNDDRRLGNAETFNVQKSAFVWSAEHDKAFEDVKAAMSDLPRKTPYDPELETVVETDAAKKRGFGYILKQRGKGGCWRLIETNSRQLVPIMNSKMLDAIKNPRQREIKERMQLRYNFTCKWIPGKDMYASDALS</sequence>
<gene>
    <name evidence="2" type="ORF">TCAL_16345</name>
</gene>
<protein>
    <recommendedName>
        <fullName evidence="1">Reverse transcriptase/retrotransposon-derived protein RNase H-like domain-containing protein</fullName>
    </recommendedName>
</protein>
<dbReference type="Pfam" id="PF17919">
    <property type="entry name" value="RT_RNaseH_2"/>
    <property type="match status" value="1"/>
</dbReference>
<accession>A0A553N7X9</accession>
<name>A0A553N7X9_TIGCA</name>
<evidence type="ECO:0000313" key="2">
    <source>
        <dbReference type="EMBL" id="TRY61541.1"/>
    </source>
</evidence>
<dbReference type="InterPro" id="IPR043502">
    <property type="entry name" value="DNA/RNA_pol_sf"/>
</dbReference>